<feature type="region of interest" description="Disordered" evidence="1">
    <location>
        <begin position="60"/>
        <end position="80"/>
    </location>
</feature>
<evidence type="ECO:0000256" key="1">
    <source>
        <dbReference type="SAM" id="MobiDB-lite"/>
    </source>
</evidence>
<proteinExistence type="predicted"/>
<protein>
    <submittedName>
        <fullName evidence="2">Os01g0949260 protein</fullName>
    </submittedName>
</protein>
<dbReference type="PaxDb" id="39947-A0A0P0VD00"/>
<dbReference type="Gramene" id="Os01t0949260-00">
    <property type="protein sequence ID" value="Os01t0949260-00"/>
    <property type="gene ID" value="Os01g0949260"/>
</dbReference>
<evidence type="ECO:0000313" key="2">
    <source>
        <dbReference type="EMBL" id="BAS76223.1"/>
    </source>
</evidence>
<dbReference type="EMBL" id="AP014957">
    <property type="protein sequence ID" value="BAS76223.1"/>
    <property type="molecule type" value="Genomic_DNA"/>
</dbReference>
<dbReference type="Proteomes" id="UP000059680">
    <property type="component" value="Chromosome 1"/>
</dbReference>
<organism evidence="2 3">
    <name type="scientific">Oryza sativa subsp. japonica</name>
    <name type="common">Rice</name>
    <dbReference type="NCBI Taxonomy" id="39947"/>
    <lineage>
        <taxon>Eukaryota</taxon>
        <taxon>Viridiplantae</taxon>
        <taxon>Streptophyta</taxon>
        <taxon>Embryophyta</taxon>
        <taxon>Tracheophyta</taxon>
        <taxon>Spermatophyta</taxon>
        <taxon>Magnoliopsida</taxon>
        <taxon>Liliopsida</taxon>
        <taxon>Poales</taxon>
        <taxon>Poaceae</taxon>
        <taxon>BOP clade</taxon>
        <taxon>Oryzoideae</taxon>
        <taxon>Oryzeae</taxon>
        <taxon>Oryzinae</taxon>
        <taxon>Oryza</taxon>
        <taxon>Oryza sativa</taxon>
    </lineage>
</organism>
<name>A0A0P0VD00_ORYSJ</name>
<reference evidence="2 3" key="3">
    <citation type="journal article" date="2013" name="Rice">
        <title>Improvement of the Oryza sativa Nipponbare reference genome using next generation sequence and optical map data.</title>
        <authorList>
            <person name="Kawahara Y."/>
            <person name="de la Bastide M."/>
            <person name="Hamilton J.P."/>
            <person name="Kanamori H."/>
            <person name="McCombie W.R."/>
            <person name="Ouyang S."/>
            <person name="Schwartz D.C."/>
            <person name="Tanaka T."/>
            <person name="Wu J."/>
            <person name="Zhou S."/>
            <person name="Childs K.L."/>
            <person name="Davidson R.M."/>
            <person name="Lin H."/>
            <person name="Quesada-Ocampo L."/>
            <person name="Vaillancourt B."/>
            <person name="Sakai H."/>
            <person name="Lee S.S."/>
            <person name="Kim J."/>
            <person name="Numa H."/>
            <person name="Itoh T."/>
            <person name="Buell C.R."/>
            <person name="Matsumoto T."/>
        </authorList>
    </citation>
    <scope>NUCLEOTIDE SEQUENCE [LARGE SCALE GENOMIC DNA]</scope>
    <source>
        <strain evidence="3">cv. Nipponbare</strain>
    </source>
</reference>
<sequence length="80" mass="9173">MARFTPLPFLDMPPSLLLLPPPLLHVRFGDGRESLRANDWMESFISLEWEIERFGEVDEMRRKKEAKEEGDKKGGEGGGE</sequence>
<dbReference type="AlphaFoldDB" id="A0A0P0VD00"/>
<dbReference type="InParanoid" id="A0A0P0VD00"/>
<reference evidence="2 3" key="2">
    <citation type="journal article" date="2013" name="Plant Cell Physiol.">
        <title>Rice Annotation Project Database (RAP-DB): an integrative and interactive database for rice genomics.</title>
        <authorList>
            <person name="Sakai H."/>
            <person name="Lee S.S."/>
            <person name="Tanaka T."/>
            <person name="Numa H."/>
            <person name="Kim J."/>
            <person name="Kawahara Y."/>
            <person name="Wakimoto H."/>
            <person name="Yang C.C."/>
            <person name="Iwamoto M."/>
            <person name="Abe T."/>
            <person name="Yamada Y."/>
            <person name="Muto A."/>
            <person name="Inokuchi H."/>
            <person name="Ikemura T."/>
            <person name="Matsumoto T."/>
            <person name="Sasaki T."/>
            <person name="Itoh T."/>
        </authorList>
    </citation>
    <scope>NUCLEOTIDE SEQUENCE [LARGE SCALE GENOMIC DNA]</scope>
    <source>
        <strain evidence="3">cv. Nipponbare</strain>
    </source>
</reference>
<reference evidence="3" key="1">
    <citation type="journal article" date="2005" name="Nature">
        <title>The map-based sequence of the rice genome.</title>
        <authorList>
            <consortium name="International rice genome sequencing project (IRGSP)"/>
            <person name="Matsumoto T."/>
            <person name="Wu J."/>
            <person name="Kanamori H."/>
            <person name="Katayose Y."/>
            <person name="Fujisawa M."/>
            <person name="Namiki N."/>
            <person name="Mizuno H."/>
            <person name="Yamamoto K."/>
            <person name="Antonio B.A."/>
            <person name="Baba T."/>
            <person name="Sakata K."/>
            <person name="Nagamura Y."/>
            <person name="Aoki H."/>
            <person name="Arikawa K."/>
            <person name="Arita K."/>
            <person name="Bito T."/>
            <person name="Chiden Y."/>
            <person name="Fujitsuka N."/>
            <person name="Fukunaka R."/>
            <person name="Hamada M."/>
            <person name="Harada C."/>
            <person name="Hayashi A."/>
            <person name="Hijishita S."/>
            <person name="Honda M."/>
            <person name="Hosokawa S."/>
            <person name="Ichikawa Y."/>
            <person name="Idonuma A."/>
            <person name="Iijima M."/>
            <person name="Ikeda M."/>
            <person name="Ikeno M."/>
            <person name="Ito K."/>
            <person name="Ito S."/>
            <person name="Ito T."/>
            <person name="Ito Y."/>
            <person name="Ito Y."/>
            <person name="Iwabuchi A."/>
            <person name="Kamiya K."/>
            <person name="Karasawa W."/>
            <person name="Kurita K."/>
            <person name="Katagiri S."/>
            <person name="Kikuta A."/>
            <person name="Kobayashi H."/>
            <person name="Kobayashi N."/>
            <person name="Machita K."/>
            <person name="Maehara T."/>
            <person name="Masukawa M."/>
            <person name="Mizubayashi T."/>
            <person name="Mukai Y."/>
            <person name="Nagasaki H."/>
            <person name="Nagata Y."/>
            <person name="Naito S."/>
            <person name="Nakashima M."/>
            <person name="Nakama Y."/>
            <person name="Nakamichi Y."/>
            <person name="Nakamura M."/>
            <person name="Meguro A."/>
            <person name="Negishi M."/>
            <person name="Ohta I."/>
            <person name="Ohta T."/>
            <person name="Okamoto M."/>
            <person name="Ono N."/>
            <person name="Saji S."/>
            <person name="Sakaguchi M."/>
            <person name="Sakai K."/>
            <person name="Shibata M."/>
            <person name="Shimokawa T."/>
            <person name="Song J."/>
            <person name="Takazaki Y."/>
            <person name="Terasawa K."/>
            <person name="Tsugane M."/>
            <person name="Tsuji K."/>
            <person name="Ueda S."/>
            <person name="Waki K."/>
            <person name="Yamagata H."/>
            <person name="Yamamoto M."/>
            <person name="Yamamoto S."/>
            <person name="Yamane H."/>
            <person name="Yoshiki S."/>
            <person name="Yoshihara R."/>
            <person name="Yukawa K."/>
            <person name="Zhong H."/>
            <person name="Yano M."/>
            <person name="Yuan Q."/>
            <person name="Ouyang S."/>
            <person name="Liu J."/>
            <person name="Jones K.M."/>
            <person name="Gansberger K."/>
            <person name="Moffat K."/>
            <person name="Hill J."/>
            <person name="Bera J."/>
            <person name="Fadrosh D."/>
            <person name="Jin S."/>
            <person name="Johri S."/>
            <person name="Kim M."/>
            <person name="Overton L."/>
            <person name="Reardon M."/>
            <person name="Tsitrin T."/>
            <person name="Vuong H."/>
            <person name="Weaver B."/>
            <person name="Ciecko A."/>
            <person name="Tallon L."/>
            <person name="Jackson J."/>
            <person name="Pai G."/>
            <person name="Aken S.V."/>
            <person name="Utterback T."/>
            <person name="Reidmuller S."/>
            <person name="Feldblyum T."/>
            <person name="Hsiao J."/>
            <person name="Zismann V."/>
            <person name="Iobst S."/>
            <person name="de Vazeille A.R."/>
            <person name="Buell C.R."/>
            <person name="Ying K."/>
            <person name="Li Y."/>
            <person name="Lu T."/>
            <person name="Huang Y."/>
            <person name="Zhao Q."/>
            <person name="Feng Q."/>
            <person name="Zhang L."/>
            <person name="Zhu J."/>
            <person name="Weng Q."/>
            <person name="Mu J."/>
            <person name="Lu Y."/>
            <person name="Fan D."/>
            <person name="Liu Y."/>
            <person name="Guan J."/>
            <person name="Zhang Y."/>
            <person name="Yu S."/>
            <person name="Liu X."/>
            <person name="Zhang Y."/>
            <person name="Hong G."/>
            <person name="Han B."/>
            <person name="Choisne N."/>
            <person name="Demange N."/>
            <person name="Orjeda G."/>
            <person name="Samain S."/>
            <person name="Cattolico L."/>
            <person name="Pelletier E."/>
            <person name="Couloux A."/>
            <person name="Segurens B."/>
            <person name="Wincker P."/>
            <person name="D'Hont A."/>
            <person name="Scarpelli C."/>
            <person name="Weissenbach J."/>
            <person name="Salanoubat M."/>
            <person name="Quetier F."/>
            <person name="Yu Y."/>
            <person name="Kim H.R."/>
            <person name="Rambo T."/>
            <person name="Currie J."/>
            <person name="Collura K."/>
            <person name="Luo M."/>
            <person name="Yang T."/>
            <person name="Ammiraju J.S.S."/>
            <person name="Engler F."/>
            <person name="Soderlund C."/>
            <person name="Wing R.A."/>
            <person name="Palmer L.E."/>
            <person name="de la Bastide M."/>
            <person name="Spiegel L."/>
            <person name="Nascimento L."/>
            <person name="Zutavern T."/>
            <person name="O'Shaughnessy A."/>
            <person name="Dike S."/>
            <person name="Dedhia N."/>
            <person name="Preston R."/>
            <person name="Balija V."/>
            <person name="McCombie W.R."/>
            <person name="Chow T."/>
            <person name="Chen H."/>
            <person name="Chung M."/>
            <person name="Chen C."/>
            <person name="Shaw J."/>
            <person name="Wu H."/>
            <person name="Hsiao K."/>
            <person name="Chao Y."/>
            <person name="Chu M."/>
            <person name="Cheng C."/>
            <person name="Hour A."/>
            <person name="Lee P."/>
            <person name="Lin S."/>
            <person name="Lin Y."/>
            <person name="Liou J."/>
            <person name="Liu S."/>
            <person name="Hsing Y."/>
            <person name="Raghuvanshi S."/>
            <person name="Mohanty A."/>
            <person name="Bharti A.K."/>
            <person name="Gaur A."/>
            <person name="Gupta V."/>
            <person name="Kumar D."/>
            <person name="Ravi V."/>
            <person name="Vij S."/>
            <person name="Kapur A."/>
            <person name="Khurana P."/>
            <person name="Khurana P."/>
            <person name="Khurana J.P."/>
            <person name="Tyagi A.K."/>
            <person name="Gaikwad K."/>
            <person name="Singh A."/>
            <person name="Dalal V."/>
            <person name="Srivastava S."/>
            <person name="Dixit A."/>
            <person name="Pal A.K."/>
            <person name="Ghazi I.A."/>
            <person name="Yadav M."/>
            <person name="Pandit A."/>
            <person name="Bhargava A."/>
            <person name="Sureshbabu K."/>
            <person name="Batra K."/>
            <person name="Sharma T.R."/>
            <person name="Mohapatra T."/>
            <person name="Singh N.K."/>
            <person name="Messing J."/>
            <person name="Nelson A.B."/>
            <person name="Fuks G."/>
            <person name="Kavchok S."/>
            <person name="Keizer G."/>
            <person name="Linton E."/>
            <person name="Llaca V."/>
            <person name="Song R."/>
            <person name="Tanyolac B."/>
            <person name="Young S."/>
            <person name="Ho-Il K."/>
            <person name="Hahn J.H."/>
            <person name="Sangsakoo G."/>
            <person name="Vanavichit A."/>
            <person name="de Mattos Luiz.A.T."/>
            <person name="Zimmer P.D."/>
            <person name="Malone G."/>
            <person name="Dellagostin O."/>
            <person name="de Oliveira A.C."/>
            <person name="Bevan M."/>
            <person name="Bancroft I."/>
            <person name="Minx P."/>
            <person name="Cordum H."/>
            <person name="Wilson R."/>
            <person name="Cheng Z."/>
            <person name="Jin W."/>
            <person name="Jiang J."/>
            <person name="Leong S.A."/>
            <person name="Iwama H."/>
            <person name="Gojobori T."/>
            <person name="Itoh T."/>
            <person name="Niimura Y."/>
            <person name="Fujii Y."/>
            <person name="Habara T."/>
            <person name="Sakai H."/>
            <person name="Sato Y."/>
            <person name="Wilson G."/>
            <person name="Kumar K."/>
            <person name="McCouch S."/>
            <person name="Juretic N."/>
            <person name="Hoen D."/>
            <person name="Wright S."/>
            <person name="Bruskiewich R."/>
            <person name="Bureau T."/>
            <person name="Miyao A."/>
            <person name="Hirochika H."/>
            <person name="Nishikawa T."/>
            <person name="Kadowaki K."/>
            <person name="Sugiura M."/>
            <person name="Burr B."/>
            <person name="Sasaki T."/>
        </authorList>
    </citation>
    <scope>NUCLEOTIDE SEQUENCE [LARGE SCALE GENOMIC DNA]</scope>
    <source>
        <strain evidence="3">cv. Nipponbare</strain>
    </source>
</reference>
<gene>
    <name evidence="2" type="ordered locus">Os01g0949260</name>
    <name evidence="2" type="ORF">OSNPB_010949260</name>
</gene>
<evidence type="ECO:0000313" key="3">
    <source>
        <dbReference type="Proteomes" id="UP000059680"/>
    </source>
</evidence>
<accession>A0A0P0VD00</accession>
<keyword evidence="3" id="KW-1185">Reference proteome</keyword>